<sequence>MKIPKLKRFYVQLSVLLDIFLLHLAFNQERHSFQLCAQVVKLAQEDIFSFSENKTYCHKNIWPVLFLPNLLTNLPNGADELISKRPTFSTFMPHQTTSHVSKK</sequence>
<evidence type="ECO:0000256" key="1">
    <source>
        <dbReference type="SAM" id="SignalP"/>
    </source>
</evidence>
<protein>
    <recommendedName>
        <fullName evidence="3">Secreted protein</fullName>
    </recommendedName>
</protein>
<dbReference type="AlphaFoldDB" id="A0A0E9U9A7"/>
<dbReference type="EMBL" id="GBXM01046837">
    <property type="protein sequence ID" value="JAH61740.1"/>
    <property type="molecule type" value="Transcribed_RNA"/>
</dbReference>
<evidence type="ECO:0000313" key="2">
    <source>
        <dbReference type="EMBL" id="JAH61740.1"/>
    </source>
</evidence>
<accession>A0A0E9U9A7</accession>
<name>A0A0E9U9A7_ANGAN</name>
<organism evidence="2">
    <name type="scientific">Anguilla anguilla</name>
    <name type="common">European freshwater eel</name>
    <name type="synonym">Muraena anguilla</name>
    <dbReference type="NCBI Taxonomy" id="7936"/>
    <lineage>
        <taxon>Eukaryota</taxon>
        <taxon>Metazoa</taxon>
        <taxon>Chordata</taxon>
        <taxon>Craniata</taxon>
        <taxon>Vertebrata</taxon>
        <taxon>Euteleostomi</taxon>
        <taxon>Actinopterygii</taxon>
        <taxon>Neopterygii</taxon>
        <taxon>Teleostei</taxon>
        <taxon>Anguilliformes</taxon>
        <taxon>Anguillidae</taxon>
        <taxon>Anguilla</taxon>
    </lineage>
</organism>
<reference evidence="2" key="1">
    <citation type="submission" date="2014-11" db="EMBL/GenBank/DDBJ databases">
        <authorList>
            <person name="Amaro Gonzalez C."/>
        </authorList>
    </citation>
    <scope>NUCLEOTIDE SEQUENCE</scope>
</reference>
<feature type="chain" id="PRO_5002433779" description="Secreted protein" evidence="1">
    <location>
        <begin position="26"/>
        <end position="103"/>
    </location>
</feature>
<reference evidence="2" key="2">
    <citation type="journal article" date="2015" name="Fish Shellfish Immunol.">
        <title>Early steps in the European eel (Anguilla anguilla)-Vibrio vulnificus interaction in the gills: Role of the RtxA13 toxin.</title>
        <authorList>
            <person name="Callol A."/>
            <person name="Pajuelo D."/>
            <person name="Ebbesson L."/>
            <person name="Teles M."/>
            <person name="MacKenzie S."/>
            <person name="Amaro C."/>
        </authorList>
    </citation>
    <scope>NUCLEOTIDE SEQUENCE</scope>
</reference>
<proteinExistence type="predicted"/>
<feature type="signal peptide" evidence="1">
    <location>
        <begin position="1"/>
        <end position="25"/>
    </location>
</feature>
<evidence type="ECO:0008006" key="3">
    <source>
        <dbReference type="Google" id="ProtNLM"/>
    </source>
</evidence>
<keyword evidence="1" id="KW-0732">Signal</keyword>